<dbReference type="Gene3D" id="2.70.98.10">
    <property type="match status" value="1"/>
</dbReference>
<dbReference type="InterPro" id="IPR025532">
    <property type="entry name" value="G6P_1-epimerase"/>
</dbReference>
<dbReference type="InterPro" id="IPR011013">
    <property type="entry name" value="Gal_mutarotase_sf_dom"/>
</dbReference>
<reference evidence="7 8" key="1">
    <citation type="submission" date="2018-09" db="EMBL/GenBank/DDBJ databases">
        <title>Characterization of the phylogenetic diversity of five novel species belonging to the genus Bifidobacterium.</title>
        <authorList>
            <person name="Lugli G.A."/>
            <person name="Duranti S."/>
            <person name="Milani C."/>
        </authorList>
    </citation>
    <scope>NUCLEOTIDE SEQUENCE [LARGE SCALE GENOMIC DNA]</scope>
    <source>
        <strain evidence="7 8">2034B</strain>
    </source>
</reference>
<evidence type="ECO:0000313" key="7">
    <source>
        <dbReference type="EMBL" id="RSX51734.1"/>
    </source>
</evidence>
<organism evidence="7 8">
    <name type="scientific">Bifidobacterium goeldii</name>
    <dbReference type="NCBI Taxonomy" id="2306975"/>
    <lineage>
        <taxon>Bacteria</taxon>
        <taxon>Bacillati</taxon>
        <taxon>Actinomycetota</taxon>
        <taxon>Actinomycetes</taxon>
        <taxon>Bifidobacteriales</taxon>
        <taxon>Bifidobacteriaceae</taxon>
        <taxon>Bifidobacterium</taxon>
    </lineage>
</organism>
<evidence type="ECO:0000313" key="8">
    <source>
        <dbReference type="Proteomes" id="UP000287533"/>
    </source>
</evidence>
<evidence type="ECO:0000256" key="4">
    <source>
        <dbReference type="PIRNR" id="PIRNR016020"/>
    </source>
</evidence>
<evidence type="ECO:0000256" key="2">
    <source>
        <dbReference type="ARBA" id="ARBA00005866"/>
    </source>
</evidence>
<dbReference type="Proteomes" id="UP000287533">
    <property type="component" value="Unassembled WGS sequence"/>
</dbReference>
<dbReference type="EMBL" id="QXGL01000006">
    <property type="protein sequence ID" value="RSX51734.1"/>
    <property type="molecule type" value="Genomic_DNA"/>
</dbReference>
<gene>
    <name evidence="7" type="ORF">D2E25_1709</name>
</gene>
<feature type="active site" evidence="5">
    <location>
        <position position="187"/>
    </location>
</feature>
<dbReference type="CDD" id="cd09020">
    <property type="entry name" value="D-hex-6-P-epi_like"/>
    <property type="match status" value="1"/>
</dbReference>
<name>A0A430FFS0_9BIFI</name>
<dbReference type="PANTHER" id="PTHR11122">
    <property type="entry name" value="APOSPORY-ASSOCIATED PROTEIN C-RELATED"/>
    <property type="match status" value="1"/>
</dbReference>
<keyword evidence="3 4" id="KW-0413">Isomerase</keyword>
<protein>
    <recommendedName>
        <fullName evidence="4">Putative glucose-6-phosphate 1-epimerase</fullName>
        <ecNumber evidence="4">5.1.3.15</ecNumber>
    </recommendedName>
</protein>
<comment type="similarity">
    <text evidence="2 4">Belongs to the glucose-6-phosphate 1-epimerase family.</text>
</comment>
<dbReference type="EC" id="5.1.3.15" evidence="4"/>
<proteinExistence type="inferred from homology"/>
<dbReference type="PIRSF" id="PIRSF016020">
    <property type="entry name" value="PHexose_mutarotase"/>
    <property type="match status" value="1"/>
</dbReference>
<dbReference type="PANTHER" id="PTHR11122:SF13">
    <property type="entry name" value="GLUCOSE-6-PHOSPHATE 1-EPIMERASE"/>
    <property type="match status" value="1"/>
</dbReference>
<sequence length="320" mass="34906">MKNSASKLPEGSQELARRVRALTVPFYTERMDTTFIIRSIRNDAGSASMSDFGAHLITWAPTGQPNVVWQPKAIYLNPARAIRGGVPIIFPWFSKGYENGHTAAKTPKHGPARTTPWHRDDSVPSDSGVRYTLNSSDLAAETLAQLNSGDQPNFHAVFEVTVGGQLDMALTVVNDGEETLTYENALHTYFHVGNVEQVRLQGLAGAHYLDNAQPGLPECVQADEPVTFAGETVDRIYYATNALRLEDPQLHRTIVITPSGNAQTVVWNPGAVAGDALGDVEAGEWRDFVCVEAASCRDRSVVLQPGESHTLRQTIAVEQL</sequence>
<dbReference type="Pfam" id="PF01263">
    <property type="entry name" value="Aldose_epim"/>
    <property type="match status" value="1"/>
</dbReference>
<feature type="active site" evidence="5">
    <location>
        <position position="292"/>
    </location>
</feature>
<comment type="catalytic activity">
    <reaction evidence="1">
        <text>alpha-D-glucose 6-phosphate = beta-D-glucose 6-phosphate</text>
        <dbReference type="Rhea" id="RHEA:16249"/>
        <dbReference type="ChEBI" id="CHEBI:58225"/>
        <dbReference type="ChEBI" id="CHEBI:58247"/>
        <dbReference type="EC" id="5.1.3.15"/>
    </reaction>
</comment>
<dbReference type="InterPro" id="IPR008183">
    <property type="entry name" value="Aldose_1/G6P_1-epimerase"/>
</dbReference>
<keyword evidence="8" id="KW-1185">Reference proteome</keyword>
<dbReference type="GO" id="GO:0005975">
    <property type="term" value="P:carbohydrate metabolic process"/>
    <property type="evidence" value="ECO:0007669"/>
    <property type="project" value="InterPro"/>
</dbReference>
<comment type="caution">
    <text evidence="7">The sequence shown here is derived from an EMBL/GenBank/DDBJ whole genome shotgun (WGS) entry which is preliminary data.</text>
</comment>
<feature type="region of interest" description="Disordered" evidence="6">
    <location>
        <begin position="104"/>
        <end position="126"/>
    </location>
</feature>
<evidence type="ECO:0000256" key="5">
    <source>
        <dbReference type="PIRSR" id="PIRSR016020-1"/>
    </source>
</evidence>
<evidence type="ECO:0000256" key="1">
    <source>
        <dbReference type="ARBA" id="ARBA00001096"/>
    </source>
</evidence>
<evidence type="ECO:0000256" key="6">
    <source>
        <dbReference type="SAM" id="MobiDB-lite"/>
    </source>
</evidence>
<dbReference type="GO" id="GO:0030246">
    <property type="term" value="F:carbohydrate binding"/>
    <property type="evidence" value="ECO:0007669"/>
    <property type="project" value="UniProtKB-UniRule"/>
</dbReference>
<accession>A0A430FFS0</accession>
<dbReference type="InterPro" id="IPR014718">
    <property type="entry name" value="GH-type_carb-bd"/>
</dbReference>
<dbReference type="GO" id="GO:0047938">
    <property type="term" value="F:glucose-6-phosphate 1-epimerase activity"/>
    <property type="evidence" value="ECO:0007669"/>
    <property type="project" value="UniProtKB-UniRule"/>
</dbReference>
<dbReference type="SUPFAM" id="SSF74650">
    <property type="entry name" value="Galactose mutarotase-like"/>
    <property type="match status" value="1"/>
</dbReference>
<evidence type="ECO:0000256" key="3">
    <source>
        <dbReference type="ARBA" id="ARBA00023235"/>
    </source>
</evidence>
<dbReference type="AlphaFoldDB" id="A0A430FFS0"/>